<keyword evidence="1" id="KW-0472">Membrane</keyword>
<dbReference type="AlphaFoldDB" id="A0A9W6THJ5"/>
<protein>
    <submittedName>
        <fullName evidence="2">Unnamed protein product</fullName>
    </submittedName>
</protein>
<feature type="transmembrane region" description="Helical" evidence="1">
    <location>
        <begin position="152"/>
        <end position="170"/>
    </location>
</feature>
<evidence type="ECO:0000256" key="1">
    <source>
        <dbReference type="SAM" id="Phobius"/>
    </source>
</evidence>
<feature type="transmembrane region" description="Helical" evidence="1">
    <location>
        <begin position="89"/>
        <end position="122"/>
    </location>
</feature>
<dbReference type="OrthoDB" id="125759at2759"/>
<keyword evidence="1" id="KW-1133">Transmembrane helix</keyword>
<evidence type="ECO:0000313" key="2">
    <source>
        <dbReference type="EMBL" id="GMF13440.1"/>
    </source>
</evidence>
<gene>
    <name evidence="2" type="ORF">Plil01_000391400</name>
</gene>
<evidence type="ECO:0000313" key="3">
    <source>
        <dbReference type="Proteomes" id="UP001165083"/>
    </source>
</evidence>
<accession>A0A9W6THJ5</accession>
<dbReference type="EMBL" id="BSXW01000156">
    <property type="protein sequence ID" value="GMF13440.1"/>
    <property type="molecule type" value="Genomic_DNA"/>
</dbReference>
<organism evidence="2 3">
    <name type="scientific">Phytophthora lilii</name>
    <dbReference type="NCBI Taxonomy" id="2077276"/>
    <lineage>
        <taxon>Eukaryota</taxon>
        <taxon>Sar</taxon>
        <taxon>Stramenopiles</taxon>
        <taxon>Oomycota</taxon>
        <taxon>Peronosporomycetes</taxon>
        <taxon>Peronosporales</taxon>
        <taxon>Peronosporaceae</taxon>
        <taxon>Phytophthora</taxon>
    </lineage>
</organism>
<sequence length="236" mass="26117">MKSTHTASGLITCIGGQPAMVKGSVIAPSDNGKYADSTSLPTGPGISRINQVRQSARTTAKLSQIAPAEPTAEQLKLESKRILGQHEGALTFGQAFGVLGLPMLFILLVCLTWTSWLIFLALTPNKAANLLMDTGSYDNGQFWLFNDANPQMIIAGAVGLVVVDICYLLVTLRMLFWRDKLFDSHIYHSQSAICMNGSYSWSSKSQAYKRLRRVWKDLTAFEGQNRKKWVGIHFHH</sequence>
<keyword evidence="1" id="KW-0812">Transmembrane</keyword>
<keyword evidence="3" id="KW-1185">Reference proteome</keyword>
<dbReference type="Proteomes" id="UP001165083">
    <property type="component" value="Unassembled WGS sequence"/>
</dbReference>
<comment type="caution">
    <text evidence="2">The sequence shown here is derived from an EMBL/GenBank/DDBJ whole genome shotgun (WGS) entry which is preliminary data.</text>
</comment>
<reference evidence="2" key="1">
    <citation type="submission" date="2023-04" db="EMBL/GenBank/DDBJ databases">
        <title>Phytophthora lilii NBRC 32176.</title>
        <authorList>
            <person name="Ichikawa N."/>
            <person name="Sato H."/>
            <person name="Tonouchi N."/>
        </authorList>
    </citation>
    <scope>NUCLEOTIDE SEQUENCE</scope>
    <source>
        <strain evidence="2">NBRC 32176</strain>
    </source>
</reference>
<name>A0A9W6THJ5_9STRA</name>
<proteinExistence type="predicted"/>